<organism evidence="1 2">
    <name type="scientific">Solanum bulbocastanum</name>
    <name type="common">Wild potato</name>
    <dbReference type="NCBI Taxonomy" id="147425"/>
    <lineage>
        <taxon>Eukaryota</taxon>
        <taxon>Viridiplantae</taxon>
        <taxon>Streptophyta</taxon>
        <taxon>Embryophyta</taxon>
        <taxon>Tracheophyta</taxon>
        <taxon>Spermatophyta</taxon>
        <taxon>Magnoliopsida</taxon>
        <taxon>eudicotyledons</taxon>
        <taxon>Gunneridae</taxon>
        <taxon>Pentapetalae</taxon>
        <taxon>asterids</taxon>
        <taxon>lamiids</taxon>
        <taxon>Solanales</taxon>
        <taxon>Solanaceae</taxon>
        <taxon>Solanoideae</taxon>
        <taxon>Solaneae</taxon>
        <taxon>Solanum</taxon>
    </lineage>
</organism>
<reference evidence="1 2" key="1">
    <citation type="submission" date="2024-02" db="EMBL/GenBank/DDBJ databases">
        <title>de novo genome assembly of Solanum bulbocastanum strain 11H21.</title>
        <authorList>
            <person name="Hosaka A.J."/>
        </authorList>
    </citation>
    <scope>NUCLEOTIDE SEQUENCE [LARGE SCALE GENOMIC DNA]</scope>
    <source>
        <tissue evidence="1">Young leaves</tissue>
    </source>
</reference>
<accession>A0AAN8SPL6</accession>
<dbReference type="PANTHER" id="PTHR33116">
    <property type="entry name" value="REVERSE TRANSCRIPTASE ZINC-BINDING DOMAIN-CONTAINING PROTEIN-RELATED-RELATED"/>
    <property type="match status" value="1"/>
</dbReference>
<name>A0AAN8SPL6_SOLBU</name>
<gene>
    <name evidence="1" type="ORF">RDI58_028967</name>
</gene>
<protein>
    <submittedName>
        <fullName evidence="1">Uncharacterized protein</fullName>
    </submittedName>
</protein>
<dbReference type="Proteomes" id="UP001371456">
    <property type="component" value="Unassembled WGS sequence"/>
</dbReference>
<comment type="caution">
    <text evidence="1">The sequence shown here is derived from an EMBL/GenBank/DDBJ whole genome shotgun (WGS) entry which is preliminary data.</text>
</comment>
<dbReference type="PANTHER" id="PTHR33116:SF67">
    <property type="entry name" value="REVERSE TRANSCRIPTASE"/>
    <property type="match status" value="1"/>
</dbReference>
<evidence type="ECO:0000313" key="1">
    <source>
        <dbReference type="EMBL" id="KAK6773729.1"/>
    </source>
</evidence>
<dbReference type="EMBL" id="JBANQN010000012">
    <property type="protein sequence ID" value="KAK6773729.1"/>
    <property type="molecule type" value="Genomic_DNA"/>
</dbReference>
<sequence>MPVEDEIKKVVFDLNAESSCGPDGFTGSFYQKCWSIVGEDVVKMEVQNETNLLRGNFPLMYLGCPIKHAKKKKVHFSELIKKIQTKLQVWKGKLLSFGGKIVLINSVLQSIPIYLLSTLNSPKCVLDDIHRMFAKFLWNLKEEGRAKHWIAWNNICLPREEGGLDIRSLFDISKALFAKLWWNFRINNTLWSNFMWTKYCKTHRPQMVEWSGGSQTWKLMLQARDFYDQEIWWETKEGNASVWFDNWTQLGALHFHMFHNQGIVEEVHELLDEDGWNNSLLQENFTEEVNVQIFQILRKGQKLDEKDKSWWMPTENGKFSVGSA</sequence>
<evidence type="ECO:0000313" key="2">
    <source>
        <dbReference type="Proteomes" id="UP001371456"/>
    </source>
</evidence>
<keyword evidence="2" id="KW-1185">Reference proteome</keyword>
<proteinExistence type="predicted"/>
<dbReference type="AlphaFoldDB" id="A0AAN8SPL6"/>